<evidence type="ECO:0000256" key="2">
    <source>
        <dbReference type="SAM" id="MobiDB-lite"/>
    </source>
</evidence>
<evidence type="ECO:0000256" key="1">
    <source>
        <dbReference type="SAM" id="Coils"/>
    </source>
</evidence>
<feature type="compositionally biased region" description="Polar residues" evidence="2">
    <location>
        <begin position="385"/>
        <end position="413"/>
    </location>
</feature>
<feature type="coiled-coil region" evidence="1">
    <location>
        <begin position="229"/>
        <end position="256"/>
    </location>
</feature>
<evidence type="ECO:0000313" key="3">
    <source>
        <dbReference type="EnsemblMetazoa" id="CLYHEMP009138.1"/>
    </source>
</evidence>
<feature type="coiled-coil region" evidence="1">
    <location>
        <begin position="285"/>
        <end position="333"/>
    </location>
</feature>
<feature type="compositionally biased region" description="Basic and acidic residues" evidence="2">
    <location>
        <begin position="457"/>
        <end position="468"/>
    </location>
</feature>
<dbReference type="Proteomes" id="UP000594262">
    <property type="component" value="Unplaced"/>
</dbReference>
<keyword evidence="1" id="KW-0175">Coiled coil</keyword>
<feature type="compositionally biased region" description="Basic and acidic residues" evidence="2">
    <location>
        <begin position="415"/>
        <end position="427"/>
    </location>
</feature>
<keyword evidence="4" id="KW-1185">Reference proteome</keyword>
<feature type="region of interest" description="Disordered" evidence="2">
    <location>
        <begin position="676"/>
        <end position="706"/>
    </location>
</feature>
<name>A0A7M5WLB3_9CNID</name>
<protein>
    <submittedName>
        <fullName evidence="3">Uncharacterized protein</fullName>
    </submittedName>
</protein>
<sequence>LIKNKLLDELFELLLQSRPVMESTEANKAKVEAKRTTTKGQLSITTPEVHEYVPRASSKNNSRTSKKSPFNFEKAYYESQEKLKVKEGEVVTLKHYTEVLGSERDDYKKESELLVAMNNQSLNRLGAITEERPEASKIDDLLKRLLKSDQLIDALARERTENTEVIRRVHAENGICRNTIHLLKEDIKETENALEAKEILIKTKDESLKIKDETLKTKDLAIKTSELAVQAKDVALKTLEEKIRDIKEQLSDEVKKSTKLELSNSEKDATIHNYKTKSVEDTQLNDKLTSEVDKLTSEVNQMRQEMMDQHAKLHENEVTIEQLQTELQFTKDNTFKKKCKRLFSCKSSRSQTAKCKQPIAKKKEQKESQNSTVVSSSTQAQTSSRPTEANGNSDTNKSTTSTLQNAEQTTLTKVTDCKAADKDKKSGEVQNPEVEIAKDETNNESTISAGEAVTSRQTKDGKPTTEKPDIKATIPIIIVTSASVQDAEVARGPPVAPKPRRIASLSHVHTSDVSLKQEQVGSVTSTKKVVIVESQAVATKQDGVQFARSANRVGIAESQAEGLKVDDNPSGQSLLKYTISQGQITASKSGDALGAHLESEIKTPEATAKPESEINIEVTGSEAVVSKSDATRSIPSMHNERQAGEKKPNLAFSVTTIVSCTPSATETEIALNTVNTDGATSVDDQNSTNRATMGHIEVTGRPPNST</sequence>
<proteinExistence type="predicted"/>
<organism evidence="3 4">
    <name type="scientific">Clytia hemisphaerica</name>
    <dbReference type="NCBI Taxonomy" id="252671"/>
    <lineage>
        <taxon>Eukaryota</taxon>
        <taxon>Metazoa</taxon>
        <taxon>Cnidaria</taxon>
        <taxon>Hydrozoa</taxon>
        <taxon>Hydroidolina</taxon>
        <taxon>Leptothecata</taxon>
        <taxon>Obeliida</taxon>
        <taxon>Clytiidae</taxon>
        <taxon>Clytia</taxon>
    </lineage>
</organism>
<evidence type="ECO:0000313" key="4">
    <source>
        <dbReference type="Proteomes" id="UP000594262"/>
    </source>
</evidence>
<feature type="compositionally biased region" description="Low complexity" evidence="2">
    <location>
        <begin position="368"/>
        <end position="384"/>
    </location>
</feature>
<feature type="region of interest" description="Disordered" evidence="2">
    <location>
        <begin position="354"/>
        <end position="468"/>
    </location>
</feature>
<reference evidence="3" key="1">
    <citation type="submission" date="2021-01" db="UniProtKB">
        <authorList>
            <consortium name="EnsemblMetazoa"/>
        </authorList>
    </citation>
    <scope>IDENTIFICATION</scope>
</reference>
<feature type="compositionally biased region" description="Polar residues" evidence="2">
    <location>
        <begin position="676"/>
        <end position="691"/>
    </location>
</feature>
<dbReference type="EnsemblMetazoa" id="CLYHEMT009138.1">
    <property type="protein sequence ID" value="CLYHEMP009138.1"/>
    <property type="gene ID" value="CLYHEMG009138"/>
</dbReference>
<dbReference type="AlphaFoldDB" id="A0A7M5WLB3"/>
<accession>A0A7M5WLB3</accession>